<feature type="transmembrane region" description="Helical" evidence="1">
    <location>
        <begin position="66"/>
        <end position="87"/>
    </location>
</feature>
<evidence type="ECO:0000313" key="2">
    <source>
        <dbReference type="EMBL" id="GFO18662.1"/>
    </source>
</evidence>
<dbReference type="AlphaFoldDB" id="A0AAV4BI88"/>
<name>A0AAV4BI88_9GAST</name>
<protein>
    <submittedName>
        <fullName evidence="2">Uncharacterized protein</fullName>
    </submittedName>
</protein>
<dbReference type="EMBL" id="BLXT01004970">
    <property type="protein sequence ID" value="GFO18662.1"/>
    <property type="molecule type" value="Genomic_DNA"/>
</dbReference>
<comment type="caution">
    <text evidence="2">The sequence shown here is derived from an EMBL/GenBank/DDBJ whole genome shotgun (WGS) entry which is preliminary data.</text>
</comment>
<sequence>MPVTISTQERHVCRHGLSLDSPSSIPIALRFLSDLSIGKQNSVAVFPKSPTGTIKRAEMACGFSRSVSLVISTFAPTILTALVALGLSTAPYNL</sequence>
<proteinExistence type="predicted"/>
<gene>
    <name evidence="2" type="ORF">PoB_004516700</name>
</gene>
<organism evidence="2 3">
    <name type="scientific">Plakobranchus ocellatus</name>
    <dbReference type="NCBI Taxonomy" id="259542"/>
    <lineage>
        <taxon>Eukaryota</taxon>
        <taxon>Metazoa</taxon>
        <taxon>Spiralia</taxon>
        <taxon>Lophotrochozoa</taxon>
        <taxon>Mollusca</taxon>
        <taxon>Gastropoda</taxon>
        <taxon>Heterobranchia</taxon>
        <taxon>Euthyneura</taxon>
        <taxon>Panpulmonata</taxon>
        <taxon>Sacoglossa</taxon>
        <taxon>Placobranchoidea</taxon>
        <taxon>Plakobranchidae</taxon>
        <taxon>Plakobranchus</taxon>
    </lineage>
</organism>
<accession>A0AAV4BI88</accession>
<keyword evidence="1" id="KW-0472">Membrane</keyword>
<reference evidence="2 3" key="1">
    <citation type="journal article" date="2021" name="Elife">
        <title>Chloroplast acquisition without the gene transfer in kleptoplastic sea slugs, Plakobranchus ocellatus.</title>
        <authorList>
            <person name="Maeda T."/>
            <person name="Takahashi S."/>
            <person name="Yoshida T."/>
            <person name="Shimamura S."/>
            <person name="Takaki Y."/>
            <person name="Nagai Y."/>
            <person name="Toyoda A."/>
            <person name="Suzuki Y."/>
            <person name="Arimoto A."/>
            <person name="Ishii H."/>
            <person name="Satoh N."/>
            <person name="Nishiyama T."/>
            <person name="Hasebe M."/>
            <person name="Maruyama T."/>
            <person name="Minagawa J."/>
            <person name="Obokata J."/>
            <person name="Shigenobu S."/>
        </authorList>
    </citation>
    <scope>NUCLEOTIDE SEQUENCE [LARGE SCALE GENOMIC DNA]</scope>
</reference>
<evidence type="ECO:0000313" key="3">
    <source>
        <dbReference type="Proteomes" id="UP000735302"/>
    </source>
</evidence>
<dbReference type="Proteomes" id="UP000735302">
    <property type="component" value="Unassembled WGS sequence"/>
</dbReference>
<keyword evidence="3" id="KW-1185">Reference proteome</keyword>
<evidence type="ECO:0000256" key="1">
    <source>
        <dbReference type="SAM" id="Phobius"/>
    </source>
</evidence>
<keyword evidence="1" id="KW-0812">Transmembrane</keyword>
<keyword evidence="1" id="KW-1133">Transmembrane helix</keyword>